<keyword evidence="1" id="KW-1133">Transmembrane helix</keyword>
<evidence type="ECO:0000313" key="3">
    <source>
        <dbReference type="Proteomes" id="UP001235064"/>
    </source>
</evidence>
<keyword evidence="3" id="KW-1185">Reference proteome</keyword>
<feature type="transmembrane region" description="Helical" evidence="1">
    <location>
        <begin position="46"/>
        <end position="68"/>
    </location>
</feature>
<reference evidence="2 3" key="1">
    <citation type="submission" date="2023-06" db="EMBL/GenBank/DDBJ databases">
        <title>Microbacterium sp. nov., isolated from a waste landfill.</title>
        <authorList>
            <person name="Wen W."/>
        </authorList>
    </citation>
    <scope>NUCLEOTIDE SEQUENCE [LARGE SCALE GENOMIC DNA]</scope>
    <source>
        <strain evidence="2 3">ASV49</strain>
    </source>
</reference>
<name>A0ABT7MYU0_9MICO</name>
<gene>
    <name evidence="2" type="ORF">QSV35_09755</name>
</gene>
<dbReference type="Proteomes" id="UP001235064">
    <property type="component" value="Unassembled WGS sequence"/>
</dbReference>
<feature type="transmembrane region" description="Helical" evidence="1">
    <location>
        <begin position="12"/>
        <end position="34"/>
    </location>
</feature>
<feature type="transmembrane region" description="Helical" evidence="1">
    <location>
        <begin position="153"/>
        <end position="173"/>
    </location>
</feature>
<organism evidence="2 3">
    <name type="scientific">Microbacterium candidum</name>
    <dbReference type="NCBI Taxonomy" id="3041922"/>
    <lineage>
        <taxon>Bacteria</taxon>
        <taxon>Bacillati</taxon>
        <taxon>Actinomycetota</taxon>
        <taxon>Actinomycetes</taxon>
        <taxon>Micrococcales</taxon>
        <taxon>Microbacteriaceae</taxon>
        <taxon>Microbacterium</taxon>
    </lineage>
</organism>
<dbReference type="EMBL" id="JASXSZ010000003">
    <property type="protein sequence ID" value="MDL9979618.1"/>
    <property type="molecule type" value="Genomic_DNA"/>
</dbReference>
<protein>
    <submittedName>
        <fullName evidence="2">GAP family protein</fullName>
    </submittedName>
</protein>
<evidence type="ECO:0000256" key="1">
    <source>
        <dbReference type="SAM" id="Phobius"/>
    </source>
</evidence>
<keyword evidence="1" id="KW-0812">Transmembrane</keyword>
<feature type="transmembrane region" description="Helical" evidence="1">
    <location>
        <begin position="74"/>
        <end position="96"/>
    </location>
</feature>
<keyword evidence="1" id="KW-0472">Membrane</keyword>
<feature type="transmembrane region" description="Helical" evidence="1">
    <location>
        <begin position="194"/>
        <end position="213"/>
    </location>
</feature>
<dbReference type="Pfam" id="PF11139">
    <property type="entry name" value="SfLAP"/>
    <property type="match status" value="1"/>
</dbReference>
<sequence length="225" mass="22204">MTVMNALNQLLPLAVGIAVSPLPIVAVVAILLSARGRTAAPAYTGAFALVTLGFVAIGAASGGSASAAAGRTTVMLVLASLLTAGFAVLSVLSWHARPRAGAVPKTPGWLAAVDTITPVRAAGLGLLMAVTNAKNIPLELKGGALIGSAHTQPLIAAAVCVALAVVGSIGLIVPTVLAGTGSARMTRALGHVKVGLITHNAAIMTVLFAILAINEGAHVVQQVAA</sequence>
<comment type="caution">
    <text evidence="2">The sequence shown here is derived from an EMBL/GenBank/DDBJ whole genome shotgun (WGS) entry which is preliminary data.</text>
</comment>
<feature type="transmembrane region" description="Helical" evidence="1">
    <location>
        <begin position="108"/>
        <end position="133"/>
    </location>
</feature>
<dbReference type="InterPro" id="IPR021315">
    <property type="entry name" value="Gap/Sap"/>
</dbReference>
<accession>A0ABT7MYU0</accession>
<proteinExistence type="predicted"/>
<evidence type="ECO:0000313" key="2">
    <source>
        <dbReference type="EMBL" id="MDL9979618.1"/>
    </source>
</evidence>